<dbReference type="AlphaFoldDB" id="A0A176RXI1"/>
<proteinExistence type="predicted"/>
<protein>
    <submittedName>
        <fullName evidence="1">Transcriptional modulator of MazE/toxin, MazF</fullName>
    </submittedName>
</protein>
<dbReference type="EMBL" id="LUTY01002397">
    <property type="protein sequence ID" value="OAD20408.1"/>
    <property type="molecule type" value="Genomic_DNA"/>
</dbReference>
<evidence type="ECO:0000313" key="2">
    <source>
        <dbReference type="Proteomes" id="UP000076962"/>
    </source>
</evidence>
<name>A0A176RXI1_9GAMM</name>
<gene>
    <name evidence="1" type="ORF">THIOM_003892</name>
</gene>
<evidence type="ECO:0000313" key="1">
    <source>
        <dbReference type="EMBL" id="OAD20408.1"/>
    </source>
</evidence>
<sequence>MVTFTVGSVVLIPFPFSDLSRSKLRPAVVIADVEHGDWILCQVTSQPYSDSQAIEIT</sequence>
<comment type="caution">
    <text evidence="1">The sequence shown here is derived from an EMBL/GenBank/DDBJ whole genome shotgun (WGS) entry which is preliminary data.</text>
</comment>
<keyword evidence="2" id="KW-1185">Reference proteome</keyword>
<reference evidence="1 2" key="1">
    <citation type="submission" date="2016-05" db="EMBL/GenBank/DDBJ databases">
        <title>Single-cell genome of chain-forming Candidatus Thiomargarita nelsonii and comparison to other large sulfur-oxidizing bacteria.</title>
        <authorList>
            <person name="Winkel M."/>
            <person name="Salman V."/>
            <person name="Woyke T."/>
            <person name="Schulz-Vogt H."/>
            <person name="Richter M."/>
            <person name="Flood B."/>
            <person name="Bailey J."/>
            <person name="Amann R."/>
            <person name="Mussmann M."/>
        </authorList>
    </citation>
    <scope>NUCLEOTIDE SEQUENCE [LARGE SCALE GENOMIC DNA]</scope>
    <source>
        <strain evidence="1 2">THI036</strain>
    </source>
</reference>
<feature type="non-terminal residue" evidence="1">
    <location>
        <position position="57"/>
    </location>
</feature>
<accession>A0A176RXI1</accession>
<organism evidence="1 2">
    <name type="scientific">Candidatus Thiomargarita nelsonii</name>
    <dbReference type="NCBI Taxonomy" id="1003181"/>
    <lineage>
        <taxon>Bacteria</taxon>
        <taxon>Pseudomonadati</taxon>
        <taxon>Pseudomonadota</taxon>
        <taxon>Gammaproteobacteria</taxon>
        <taxon>Thiotrichales</taxon>
        <taxon>Thiotrichaceae</taxon>
        <taxon>Thiomargarita</taxon>
    </lineage>
</organism>
<dbReference type="Proteomes" id="UP000076962">
    <property type="component" value="Unassembled WGS sequence"/>
</dbReference>